<protein>
    <submittedName>
        <fullName evidence="1">Uncharacterized protein</fullName>
    </submittedName>
</protein>
<sequence>MNGHVPALLTDQLSLLSFINYDAVNGTHYNVVAVTSQIAAKYFTSTARITETPSASIVNSTPNAGSTNGEPTIRQAQAICGKARLNCCNRVAKKDVLGCTVDGTPLVGGIYPGTDLVIQCLPLDMLVHDGIVLPQWGNEQVPSPRSRSMDISMLGVSCLDYSRKDTHEAALAGIGIYILDKYC</sequence>
<dbReference type="EMBL" id="ML119106">
    <property type="protein sequence ID" value="RPB17318.1"/>
    <property type="molecule type" value="Genomic_DNA"/>
</dbReference>
<evidence type="ECO:0000313" key="1">
    <source>
        <dbReference type="EMBL" id="RPB17318.1"/>
    </source>
</evidence>
<keyword evidence="2" id="KW-1185">Reference proteome</keyword>
<dbReference type="Proteomes" id="UP000277580">
    <property type="component" value="Unassembled WGS sequence"/>
</dbReference>
<gene>
    <name evidence="1" type="ORF">P167DRAFT_541379</name>
</gene>
<dbReference type="OrthoDB" id="10643921at2759"/>
<organism evidence="1 2">
    <name type="scientific">Morchella conica CCBAS932</name>
    <dbReference type="NCBI Taxonomy" id="1392247"/>
    <lineage>
        <taxon>Eukaryota</taxon>
        <taxon>Fungi</taxon>
        <taxon>Dikarya</taxon>
        <taxon>Ascomycota</taxon>
        <taxon>Pezizomycotina</taxon>
        <taxon>Pezizomycetes</taxon>
        <taxon>Pezizales</taxon>
        <taxon>Morchellaceae</taxon>
        <taxon>Morchella</taxon>
    </lineage>
</organism>
<dbReference type="InParanoid" id="A0A3N4L6A8"/>
<proteinExistence type="predicted"/>
<reference evidence="1 2" key="1">
    <citation type="journal article" date="2018" name="Nat. Ecol. Evol.">
        <title>Pezizomycetes genomes reveal the molecular basis of ectomycorrhizal truffle lifestyle.</title>
        <authorList>
            <person name="Murat C."/>
            <person name="Payen T."/>
            <person name="Noel B."/>
            <person name="Kuo A."/>
            <person name="Morin E."/>
            <person name="Chen J."/>
            <person name="Kohler A."/>
            <person name="Krizsan K."/>
            <person name="Balestrini R."/>
            <person name="Da Silva C."/>
            <person name="Montanini B."/>
            <person name="Hainaut M."/>
            <person name="Levati E."/>
            <person name="Barry K.W."/>
            <person name="Belfiori B."/>
            <person name="Cichocki N."/>
            <person name="Clum A."/>
            <person name="Dockter R.B."/>
            <person name="Fauchery L."/>
            <person name="Guy J."/>
            <person name="Iotti M."/>
            <person name="Le Tacon F."/>
            <person name="Lindquist E.A."/>
            <person name="Lipzen A."/>
            <person name="Malagnac F."/>
            <person name="Mello A."/>
            <person name="Molinier V."/>
            <person name="Miyauchi S."/>
            <person name="Poulain J."/>
            <person name="Riccioni C."/>
            <person name="Rubini A."/>
            <person name="Sitrit Y."/>
            <person name="Splivallo R."/>
            <person name="Traeger S."/>
            <person name="Wang M."/>
            <person name="Zifcakova L."/>
            <person name="Wipf D."/>
            <person name="Zambonelli A."/>
            <person name="Paolocci F."/>
            <person name="Nowrousian M."/>
            <person name="Ottonello S."/>
            <person name="Baldrian P."/>
            <person name="Spatafora J.W."/>
            <person name="Henrissat B."/>
            <person name="Nagy L.G."/>
            <person name="Aury J.M."/>
            <person name="Wincker P."/>
            <person name="Grigoriev I.V."/>
            <person name="Bonfante P."/>
            <person name="Martin F.M."/>
        </authorList>
    </citation>
    <scope>NUCLEOTIDE SEQUENCE [LARGE SCALE GENOMIC DNA]</scope>
    <source>
        <strain evidence="1 2">CCBAS932</strain>
    </source>
</reference>
<evidence type="ECO:0000313" key="2">
    <source>
        <dbReference type="Proteomes" id="UP000277580"/>
    </source>
</evidence>
<dbReference type="AlphaFoldDB" id="A0A3N4L6A8"/>
<accession>A0A3N4L6A8</accession>
<name>A0A3N4L6A8_9PEZI</name>